<accession>A0ABC8SLD6</accession>
<evidence type="ECO:0000256" key="1">
    <source>
        <dbReference type="SAM" id="MobiDB-lite"/>
    </source>
</evidence>
<organism evidence="2 3">
    <name type="scientific">Ilex paraguariensis</name>
    <name type="common">yerba mate</name>
    <dbReference type="NCBI Taxonomy" id="185542"/>
    <lineage>
        <taxon>Eukaryota</taxon>
        <taxon>Viridiplantae</taxon>
        <taxon>Streptophyta</taxon>
        <taxon>Embryophyta</taxon>
        <taxon>Tracheophyta</taxon>
        <taxon>Spermatophyta</taxon>
        <taxon>Magnoliopsida</taxon>
        <taxon>eudicotyledons</taxon>
        <taxon>Gunneridae</taxon>
        <taxon>Pentapetalae</taxon>
        <taxon>asterids</taxon>
        <taxon>campanulids</taxon>
        <taxon>Aquifoliales</taxon>
        <taxon>Aquifoliaceae</taxon>
        <taxon>Ilex</taxon>
    </lineage>
</organism>
<keyword evidence="3" id="KW-1185">Reference proteome</keyword>
<sequence length="89" mass="10257">MVSKDAIQRRKAMPCISRACSKESDPGFPIRRPQTEDPHDGDQDYADLQQIRQKLVTRGFDPSQFTISPKTMIHYDNRVAYSPAYNQNQ</sequence>
<comment type="caution">
    <text evidence="2">The sequence shown here is derived from an EMBL/GenBank/DDBJ whole genome shotgun (WGS) entry which is preliminary data.</text>
</comment>
<gene>
    <name evidence="2" type="ORF">ILEXP_LOCUS26578</name>
</gene>
<feature type="compositionally biased region" description="Basic and acidic residues" evidence="1">
    <location>
        <begin position="33"/>
        <end position="42"/>
    </location>
</feature>
<evidence type="ECO:0000313" key="3">
    <source>
        <dbReference type="Proteomes" id="UP001642360"/>
    </source>
</evidence>
<dbReference type="Proteomes" id="UP001642360">
    <property type="component" value="Unassembled WGS sequence"/>
</dbReference>
<dbReference type="AlphaFoldDB" id="A0ABC8SLD6"/>
<name>A0ABC8SLD6_9AQUA</name>
<proteinExistence type="predicted"/>
<protein>
    <submittedName>
        <fullName evidence="2">Uncharacterized protein</fullName>
    </submittedName>
</protein>
<reference evidence="2 3" key="1">
    <citation type="submission" date="2024-02" db="EMBL/GenBank/DDBJ databases">
        <authorList>
            <person name="Vignale AGUSTIN F."/>
            <person name="Sosa J E."/>
            <person name="Modenutti C."/>
        </authorList>
    </citation>
    <scope>NUCLEOTIDE SEQUENCE [LARGE SCALE GENOMIC DNA]</scope>
</reference>
<evidence type="ECO:0000313" key="2">
    <source>
        <dbReference type="EMBL" id="CAK9157999.1"/>
    </source>
</evidence>
<dbReference type="EMBL" id="CAUOFW020003092">
    <property type="protein sequence ID" value="CAK9157999.1"/>
    <property type="molecule type" value="Genomic_DNA"/>
</dbReference>
<feature type="region of interest" description="Disordered" evidence="1">
    <location>
        <begin position="1"/>
        <end position="44"/>
    </location>
</feature>